<evidence type="ECO:0000256" key="1">
    <source>
        <dbReference type="ARBA" id="ARBA00010990"/>
    </source>
</evidence>
<name>A0ABW8CL12_9ACTN</name>
<evidence type="ECO:0000313" key="4">
    <source>
        <dbReference type="EMBL" id="MFI9106457.1"/>
    </source>
</evidence>
<evidence type="ECO:0000313" key="5">
    <source>
        <dbReference type="Proteomes" id="UP001614394"/>
    </source>
</evidence>
<dbReference type="InterPro" id="IPR050559">
    <property type="entry name" value="P-Pant_transferase_sf"/>
</dbReference>
<dbReference type="InterPro" id="IPR037143">
    <property type="entry name" value="4-PPantetheinyl_Trfase_dom_sf"/>
</dbReference>
<dbReference type="Gene3D" id="3.90.470.20">
    <property type="entry name" value="4'-phosphopantetheinyl transferase domain"/>
    <property type="match status" value="2"/>
</dbReference>
<dbReference type="RefSeq" id="WP_399657976.1">
    <property type="nucleotide sequence ID" value="NZ_JBITYG010000018.1"/>
</dbReference>
<dbReference type="GO" id="GO:0016740">
    <property type="term" value="F:transferase activity"/>
    <property type="evidence" value="ECO:0007669"/>
    <property type="project" value="UniProtKB-KW"/>
</dbReference>
<feature type="domain" description="4'-phosphopantetheinyl transferase" evidence="3">
    <location>
        <begin position="85"/>
        <end position="146"/>
    </location>
</feature>
<evidence type="ECO:0000259" key="3">
    <source>
        <dbReference type="Pfam" id="PF01648"/>
    </source>
</evidence>
<dbReference type="Proteomes" id="UP001614394">
    <property type="component" value="Unassembled WGS sequence"/>
</dbReference>
<proteinExistence type="inferred from homology"/>
<keyword evidence="2 4" id="KW-0808">Transferase</keyword>
<evidence type="ECO:0000256" key="2">
    <source>
        <dbReference type="ARBA" id="ARBA00022679"/>
    </source>
</evidence>
<sequence length="218" mass="22881">MSARPAMDPNAVTVVLAPACGDRRDAARRLLFRVADELLGAPAAARIERDGLGRPYLTRADGAELQVSISHCDDVVAVALTRSGRVGVDVESVRTLPALRLAGRYFDRAEAQWLADRPAAGRTPDFLRLWTAKEALGKALGVGLRGGGLRRRVPPELLADADELSPLPDGPDLSLALPPAPYGLVVAVAAQGSPAGLPLRLYGSGRAGCRPWPLDGGS</sequence>
<dbReference type="PANTHER" id="PTHR12215:SF10">
    <property type="entry name" value="L-AMINOADIPATE-SEMIALDEHYDE DEHYDROGENASE-PHOSPHOPANTETHEINYL TRANSFERASE"/>
    <property type="match status" value="1"/>
</dbReference>
<comment type="similarity">
    <text evidence="1">Belongs to the P-Pant transferase superfamily. Gsp/Sfp/HetI/AcpT family.</text>
</comment>
<keyword evidence="5" id="KW-1185">Reference proteome</keyword>
<reference evidence="4 5" key="1">
    <citation type="submission" date="2024-10" db="EMBL/GenBank/DDBJ databases">
        <title>The Natural Products Discovery Center: Release of the First 8490 Sequenced Strains for Exploring Actinobacteria Biosynthetic Diversity.</title>
        <authorList>
            <person name="Kalkreuter E."/>
            <person name="Kautsar S.A."/>
            <person name="Yang D."/>
            <person name="Bader C.D."/>
            <person name="Teijaro C.N."/>
            <person name="Fluegel L."/>
            <person name="Davis C.M."/>
            <person name="Simpson J.R."/>
            <person name="Lauterbach L."/>
            <person name="Steele A.D."/>
            <person name="Gui C."/>
            <person name="Meng S."/>
            <person name="Li G."/>
            <person name="Viehrig K."/>
            <person name="Ye F."/>
            <person name="Su P."/>
            <person name="Kiefer A.F."/>
            <person name="Nichols A."/>
            <person name="Cepeda A.J."/>
            <person name="Yan W."/>
            <person name="Fan B."/>
            <person name="Jiang Y."/>
            <person name="Adhikari A."/>
            <person name="Zheng C.-J."/>
            <person name="Schuster L."/>
            <person name="Cowan T.M."/>
            <person name="Smanski M.J."/>
            <person name="Chevrette M.G."/>
            <person name="De Carvalho L.P.S."/>
            <person name="Shen B."/>
        </authorList>
    </citation>
    <scope>NUCLEOTIDE SEQUENCE [LARGE SCALE GENOMIC DNA]</scope>
    <source>
        <strain evidence="4 5">NPDC053399</strain>
    </source>
</reference>
<dbReference type="Pfam" id="PF01648">
    <property type="entry name" value="ACPS"/>
    <property type="match status" value="1"/>
</dbReference>
<dbReference type="SUPFAM" id="SSF56214">
    <property type="entry name" value="4'-phosphopantetheinyl transferase"/>
    <property type="match status" value="2"/>
</dbReference>
<accession>A0ABW8CL12</accession>
<comment type="caution">
    <text evidence="4">The sequence shown here is derived from an EMBL/GenBank/DDBJ whole genome shotgun (WGS) entry which is preliminary data.</text>
</comment>
<dbReference type="EMBL" id="JBITYG010000018">
    <property type="protein sequence ID" value="MFI9106457.1"/>
    <property type="molecule type" value="Genomic_DNA"/>
</dbReference>
<organism evidence="4 5">
    <name type="scientific">Streptomyces fildesensis</name>
    <dbReference type="NCBI Taxonomy" id="375757"/>
    <lineage>
        <taxon>Bacteria</taxon>
        <taxon>Bacillati</taxon>
        <taxon>Actinomycetota</taxon>
        <taxon>Actinomycetes</taxon>
        <taxon>Kitasatosporales</taxon>
        <taxon>Streptomycetaceae</taxon>
        <taxon>Streptomyces</taxon>
    </lineage>
</organism>
<dbReference type="PANTHER" id="PTHR12215">
    <property type="entry name" value="PHOSPHOPANTETHEINE TRANSFERASE"/>
    <property type="match status" value="1"/>
</dbReference>
<gene>
    <name evidence="4" type="ORF">ACIGXA_38735</name>
</gene>
<protein>
    <submittedName>
        <fullName evidence="4">4'-phosphopantetheinyl transferase family protein</fullName>
    </submittedName>
</protein>
<dbReference type="InterPro" id="IPR008278">
    <property type="entry name" value="4-PPantetheinyl_Trfase_dom"/>
</dbReference>